<dbReference type="EnsemblMetazoa" id="XM_008180654.1">
    <property type="protein sequence ID" value="XP_008178876.1"/>
    <property type="gene ID" value="LOC100575815"/>
</dbReference>
<dbReference type="RefSeq" id="XP_008178876.1">
    <property type="nucleotide sequence ID" value="XM_008180654.1"/>
</dbReference>
<evidence type="ECO:0000256" key="1">
    <source>
        <dbReference type="SAM" id="MobiDB-lite"/>
    </source>
</evidence>
<dbReference type="GeneID" id="100575815"/>
<sequence length="165" mass="17848">MAMDSAGSARYLLAVAIIAMAISLGCAASIFGLSLSGQRNTDDSAPTSLLSKLPLPLPKITTFFNTEKDQSPQTSPDNKQQDSQQPPQQQLQQSTPKPTVVEQPDGKDPYQSLANASVTTSPRPKLETTTHDRTVIEVPLKDCGVGKRINKRRECVDQNTDPEAK</sequence>
<keyword evidence="3" id="KW-1185">Reference proteome</keyword>
<dbReference type="AlphaFoldDB" id="A0A8R1X2Z9"/>
<evidence type="ECO:0000313" key="2">
    <source>
        <dbReference type="EnsemblMetazoa" id="XP_008178876.1"/>
    </source>
</evidence>
<feature type="compositionally biased region" description="Low complexity" evidence="1">
    <location>
        <begin position="76"/>
        <end position="99"/>
    </location>
</feature>
<evidence type="ECO:0000313" key="3">
    <source>
        <dbReference type="Proteomes" id="UP000007819"/>
    </source>
</evidence>
<feature type="compositionally biased region" description="Basic and acidic residues" evidence="1">
    <location>
        <begin position="124"/>
        <end position="133"/>
    </location>
</feature>
<organism evidence="2 3">
    <name type="scientific">Acyrthosiphon pisum</name>
    <name type="common">Pea aphid</name>
    <dbReference type="NCBI Taxonomy" id="7029"/>
    <lineage>
        <taxon>Eukaryota</taxon>
        <taxon>Metazoa</taxon>
        <taxon>Ecdysozoa</taxon>
        <taxon>Arthropoda</taxon>
        <taxon>Hexapoda</taxon>
        <taxon>Insecta</taxon>
        <taxon>Pterygota</taxon>
        <taxon>Neoptera</taxon>
        <taxon>Paraneoptera</taxon>
        <taxon>Hemiptera</taxon>
        <taxon>Sternorrhyncha</taxon>
        <taxon>Aphidomorpha</taxon>
        <taxon>Aphidoidea</taxon>
        <taxon>Aphididae</taxon>
        <taxon>Macrosiphini</taxon>
        <taxon>Acyrthosiphon</taxon>
    </lineage>
</organism>
<name>A0A8R1X2Z9_ACYPI</name>
<feature type="compositionally biased region" description="Polar residues" evidence="1">
    <location>
        <begin position="112"/>
        <end position="122"/>
    </location>
</feature>
<protein>
    <submittedName>
        <fullName evidence="2">Uncharacterized protein</fullName>
    </submittedName>
</protein>
<feature type="region of interest" description="Disordered" evidence="1">
    <location>
        <begin position="61"/>
        <end position="133"/>
    </location>
</feature>
<dbReference type="Proteomes" id="UP000007819">
    <property type="component" value="Chromosome A2"/>
</dbReference>
<reference evidence="3" key="1">
    <citation type="submission" date="2010-06" db="EMBL/GenBank/DDBJ databases">
        <authorList>
            <person name="Jiang H."/>
            <person name="Abraham K."/>
            <person name="Ali S."/>
            <person name="Alsbrooks S.L."/>
            <person name="Anim B.N."/>
            <person name="Anosike U.S."/>
            <person name="Attaway T."/>
            <person name="Bandaranaike D.P."/>
            <person name="Battles P.K."/>
            <person name="Bell S.N."/>
            <person name="Bell A.V."/>
            <person name="Beltran B."/>
            <person name="Bickham C."/>
            <person name="Bustamante Y."/>
            <person name="Caleb T."/>
            <person name="Canada A."/>
            <person name="Cardenas V."/>
            <person name="Carter K."/>
            <person name="Chacko J."/>
            <person name="Chandrabose M.N."/>
            <person name="Chavez D."/>
            <person name="Chavez A."/>
            <person name="Chen L."/>
            <person name="Chu H.-S."/>
            <person name="Claassen K.J."/>
            <person name="Cockrell R."/>
            <person name="Collins M."/>
            <person name="Cooper J.A."/>
            <person name="Cree A."/>
            <person name="Curry S.M."/>
            <person name="Da Y."/>
            <person name="Dao M.D."/>
            <person name="Das B."/>
            <person name="Davila M.-L."/>
            <person name="Davy-Carroll L."/>
            <person name="Denson S."/>
            <person name="Dinh H."/>
            <person name="Ebong V.E."/>
            <person name="Edwards J.R."/>
            <person name="Egan A."/>
            <person name="El-Daye J."/>
            <person name="Escobedo L."/>
            <person name="Fernandez S."/>
            <person name="Fernando P.R."/>
            <person name="Flagg N."/>
            <person name="Forbes L.D."/>
            <person name="Fowler R.G."/>
            <person name="Fu Q."/>
            <person name="Gabisi R.A."/>
            <person name="Ganer J."/>
            <person name="Garbino Pronczuk A."/>
            <person name="Garcia R.M."/>
            <person name="Garner T."/>
            <person name="Garrett T.E."/>
            <person name="Gonzalez D.A."/>
            <person name="Hamid H."/>
            <person name="Hawkins E.S."/>
            <person name="Hirani K."/>
            <person name="Hogues M.E."/>
            <person name="Hollins B."/>
            <person name="Hsiao C.-H."/>
            <person name="Jabil R."/>
            <person name="James M.L."/>
            <person name="Jhangiani S.N."/>
            <person name="Johnson B."/>
            <person name="Johnson Q."/>
            <person name="Joshi V."/>
            <person name="Kalu J.B."/>
            <person name="Kam C."/>
            <person name="Kashfia A."/>
            <person name="Keebler J."/>
            <person name="Kisamo H."/>
            <person name="Kovar C.L."/>
            <person name="Lago L.A."/>
            <person name="Lai C.-Y."/>
            <person name="Laidlaw J."/>
            <person name="Lara F."/>
            <person name="Le T.-K."/>
            <person name="Lee S.L."/>
            <person name="Legall F.H."/>
            <person name="Lemon S.J."/>
            <person name="Lewis L.R."/>
            <person name="Li B."/>
            <person name="Liu Y."/>
            <person name="Liu Y.-S."/>
            <person name="Lopez J."/>
            <person name="Lozado R.J."/>
            <person name="Lu J."/>
            <person name="Madu R.C."/>
            <person name="Maheshwari M."/>
            <person name="Maheshwari R."/>
            <person name="Malloy K."/>
            <person name="Martinez E."/>
            <person name="Mathew T."/>
            <person name="Mercado I.C."/>
            <person name="Mercado C."/>
            <person name="Meyer B."/>
            <person name="Montgomery K."/>
            <person name="Morgan M.B."/>
            <person name="Munidasa M."/>
            <person name="Nazareth L.V."/>
            <person name="Nelson J."/>
            <person name="Ng B.M."/>
            <person name="Nguyen N.B."/>
            <person name="Nguyen P.Q."/>
            <person name="Nguyen T."/>
            <person name="Obregon M."/>
            <person name="Okwuonu G.O."/>
            <person name="Onwere C.G."/>
            <person name="Orozco G."/>
            <person name="Parra A."/>
            <person name="Patel S."/>
            <person name="Patil S."/>
            <person name="Perez A."/>
            <person name="Perez Y."/>
            <person name="Pham C."/>
            <person name="Primus E.L."/>
            <person name="Pu L.-L."/>
            <person name="Puazo M."/>
            <person name="Qin X."/>
            <person name="Quiroz J.B."/>
            <person name="Reese J."/>
            <person name="Richards S."/>
            <person name="Rives C.M."/>
            <person name="Robberts R."/>
            <person name="Ruiz S.J."/>
            <person name="Ruiz M.J."/>
            <person name="Santibanez J."/>
            <person name="Schneider B.W."/>
            <person name="Sisson I."/>
            <person name="Smith M."/>
            <person name="Sodergren E."/>
            <person name="Song X.-Z."/>
            <person name="Song B.B."/>
            <person name="Summersgill H."/>
            <person name="Thelus R."/>
            <person name="Thornton R.D."/>
            <person name="Trejos Z.Y."/>
            <person name="Usmani K."/>
            <person name="Vattathil S."/>
            <person name="Villasana D."/>
            <person name="Walker D.L."/>
            <person name="Wang S."/>
            <person name="Wang K."/>
            <person name="White C.S."/>
            <person name="Williams A.C."/>
            <person name="Williamson J."/>
            <person name="Wilson K."/>
            <person name="Woghiren I.O."/>
            <person name="Woodworth J.R."/>
            <person name="Worley K.C."/>
            <person name="Wright R.A."/>
            <person name="Wu W."/>
            <person name="Young L."/>
            <person name="Zhang L."/>
            <person name="Zhang J."/>
            <person name="Zhu Y."/>
            <person name="Muzny D.M."/>
            <person name="Weinstock G."/>
            <person name="Gibbs R.A."/>
        </authorList>
    </citation>
    <scope>NUCLEOTIDE SEQUENCE [LARGE SCALE GENOMIC DNA]</scope>
    <source>
        <strain evidence="3">LSR1</strain>
    </source>
</reference>
<dbReference type="OrthoDB" id="10370865at2759"/>
<reference evidence="2" key="2">
    <citation type="submission" date="2022-06" db="UniProtKB">
        <authorList>
            <consortium name="EnsemblMetazoa"/>
        </authorList>
    </citation>
    <scope>IDENTIFICATION</scope>
</reference>
<accession>A0A8R1X2Z9</accession>
<proteinExistence type="predicted"/>
<dbReference type="KEGG" id="api:100575815"/>